<dbReference type="InterPro" id="IPR001638">
    <property type="entry name" value="Solute-binding_3/MltF_N"/>
</dbReference>
<feature type="domain" description="Solute-binding protein family 3/N-terminal" evidence="8">
    <location>
        <begin position="49"/>
        <end position="273"/>
    </location>
</feature>
<sequence length="362" mass="39691">MMRLKKWSALLLFILIATLVAACGNAKSTGTAGSESASDAESEQDLPEVLNIGYFEYIDDSLIVKQQGWLEEELNQLGVEVNWISFQTGRDANNALLSKAIDIQIGIGDPPVSIAVESKTPYEIFWAGQTVGEAEALVTKKDSGIDRIEDLKGKRVATTIASTSHYSLLSALQLNGLTEADVQIVDLTAPDILSAWQRGDIDAAYTWDPILTEILKDGTRLISSADLAEQRHPTGTYGVVHTEFGEKYPKIVELYIKQLIRAQQLYTENPDEAAKLWAEGLHISEEEAAKQAKGSIWLTPEQQLSKDFLGTSGNIGNTAESLKKIGDFLVDQKSLTTKLEVSSYEAIINPVYLENVVNKTNN</sequence>
<gene>
    <name evidence="9" type="ORF">D8M04_13710</name>
</gene>
<dbReference type="PANTHER" id="PTHR30024">
    <property type="entry name" value="ALIPHATIC SULFONATES-BINDING PROTEIN-RELATED"/>
    <property type="match status" value="1"/>
</dbReference>
<reference evidence="9 10" key="1">
    <citation type="submission" date="2018-10" db="EMBL/GenBank/DDBJ databases">
        <title>Oceanobacillus sp. YLB-02 draft genome.</title>
        <authorList>
            <person name="Yu L."/>
        </authorList>
    </citation>
    <scope>NUCLEOTIDE SEQUENCE [LARGE SCALE GENOMIC DNA]</scope>
    <source>
        <strain evidence="9 10">YLB-02</strain>
    </source>
</reference>
<dbReference type="Gene3D" id="3.40.190.10">
    <property type="entry name" value="Periplasmic binding protein-like II"/>
    <property type="match status" value="2"/>
</dbReference>
<evidence type="ECO:0000256" key="4">
    <source>
        <dbReference type="ARBA" id="ARBA00022729"/>
    </source>
</evidence>
<dbReference type="InterPro" id="IPR010067">
    <property type="entry name" value="ABC_SsuA_sub-bd"/>
</dbReference>
<keyword evidence="3" id="KW-0813">Transport</keyword>
<dbReference type="AlphaFoldDB" id="A0A498DLU6"/>
<accession>A0A498DLU6</accession>
<keyword evidence="10" id="KW-1185">Reference proteome</keyword>
<evidence type="ECO:0000256" key="3">
    <source>
        <dbReference type="ARBA" id="ARBA00022448"/>
    </source>
</evidence>
<proteinExistence type="inferred from homology"/>
<dbReference type="SMART" id="SM00062">
    <property type="entry name" value="PBPb"/>
    <property type="match status" value="1"/>
</dbReference>
<dbReference type="InterPro" id="IPR015168">
    <property type="entry name" value="SsuA/THI5"/>
</dbReference>
<evidence type="ECO:0000256" key="7">
    <source>
        <dbReference type="SAM" id="SignalP"/>
    </source>
</evidence>
<feature type="signal peptide" evidence="7">
    <location>
        <begin position="1"/>
        <end position="22"/>
    </location>
</feature>
<dbReference type="GO" id="GO:0042626">
    <property type="term" value="F:ATPase-coupled transmembrane transporter activity"/>
    <property type="evidence" value="ECO:0007669"/>
    <property type="project" value="InterPro"/>
</dbReference>
<evidence type="ECO:0000256" key="6">
    <source>
        <dbReference type="ARBA" id="ARBA00023288"/>
    </source>
</evidence>
<evidence type="ECO:0000256" key="2">
    <source>
        <dbReference type="ARBA" id="ARBA00010742"/>
    </source>
</evidence>
<dbReference type="EMBL" id="RCHR01000004">
    <property type="protein sequence ID" value="RLL43949.1"/>
    <property type="molecule type" value="Genomic_DNA"/>
</dbReference>
<keyword evidence="4 7" id="KW-0732">Signal</keyword>
<dbReference type="OrthoDB" id="9776786at2"/>
<keyword evidence="6" id="KW-0449">Lipoprotein</keyword>
<dbReference type="NCBIfam" id="TIGR01728">
    <property type="entry name" value="SsuA_fam"/>
    <property type="match status" value="1"/>
</dbReference>
<protein>
    <submittedName>
        <fullName evidence="9">Aliphatic sulfonate ABC transporter substrate-binding protein</fullName>
    </submittedName>
</protein>
<feature type="chain" id="PRO_5039604721" evidence="7">
    <location>
        <begin position="23"/>
        <end position="362"/>
    </location>
</feature>
<organism evidence="9 10">
    <name type="scientific">Oceanobacillus piezotolerans</name>
    <dbReference type="NCBI Taxonomy" id="2448030"/>
    <lineage>
        <taxon>Bacteria</taxon>
        <taxon>Bacillati</taxon>
        <taxon>Bacillota</taxon>
        <taxon>Bacilli</taxon>
        <taxon>Bacillales</taxon>
        <taxon>Bacillaceae</taxon>
        <taxon>Oceanobacillus</taxon>
    </lineage>
</organism>
<evidence type="ECO:0000313" key="9">
    <source>
        <dbReference type="EMBL" id="RLL43949.1"/>
    </source>
</evidence>
<dbReference type="SUPFAM" id="SSF53850">
    <property type="entry name" value="Periplasmic binding protein-like II"/>
    <property type="match status" value="1"/>
</dbReference>
<comment type="similarity">
    <text evidence="2">Belongs to the bacterial solute-binding protein SsuA/TauA family.</text>
</comment>
<dbReference type="PROSITE" id="PS51257">
    <property type="entry name" value="PROKAR_LIPOPROTEIN"/>
    <property type="match status" value="1"/>
</dbReference>
<evidence type="ECO:0000313" key="10">
    <source>
        <dbReference type="Proteomes" id="UP000270219"/>
    </source>
</evidence>
<evidence type="ECO:0000256" key="1">
    <source>
        <dbReference type="ARBA" id="ARBA00004418"/>
    </source>
</evidence>
<comment type="caution">
    <text evidence="9">The sequence shown here is derived from an EMBL/GenBank/DDBJ whole genome shotgun (WGS) entry which is preliminary data.</text>
</comment>
<dbReference type="Proteomes" id="UP000270219">
    <property type="component" value="Unassembled WGS sequence"/>
</dbReference>
<name>A0A498DLU6_9BACI</name>
<evidence type="ECO:0000259" key="8">
    <source>
        <dbReference type="SMART" id="SM00062"/>
    </source>
</evidence>
<dbReference type="GO" id="GO:0042918">
    <property type="term" value="P:alkanesulfonate transmembrane transport"/>
    <property type="evidence" value="ECO:0007669"/>
    <property type="project" value="TreeGrafter"/>
</dbReference>
<dbReference type="GO" id="GO:0016020">
    <property type="term" value="C:membrane"/>
    <property type="evidence" value="ECO:0007669"/>
    <property type="project" value="InterPro"/>
</dbReference>
<dbReference type="GO" id="GO:0042597">
    <property type="term" value="C:periplasmic space"/>
    <property type="evidence" value="ECO:0007669"/>
    <property type="project" value="UniProtKB-SubCell"/>
</dbReference>
<evidence type="ECO:0000256" key="5">
    <source>
        <dbReference type="ARBA" id="ARBA00023139"/>
    </source>
</evidence>
<comment type="subcellular location">
    <subcellularLocation>
        <location evidence="1">Periplasm</location>
    </subcellularLocation>
</comment>
<dbReference type="Pfam" id="PF09084">
    <property type="entry name" value="NMT1"/>
    <property type="match status" value="1"/>
</dbReference>
<keyword evidence="5" id="KW-0564">Palmitate</keyword>
<dbReference type="PANTHER" id="PTHR30024:SF47">
    <property type="entry name" value="TAURINE-BINDING PERIPLASMIC PROTEIN"/>
    <property type="match status" value="1"/>
</dbReference>